<dbReference type="GO" id="GO:0004620">
    <property type="term" value="F:phospholipase activity"/>
    <property type="evidence" value="ECO:0007669"/>
    <property type="project" value="TreeGrafter"/>
</dbReference>
<evidence type="ECO:0000259" key="2">
    <source>
        <dbReference type="PROSITE" id="PS51043"/>
    </source>
</evidence>
<evidence type="ECO:0000313" key="3">
    <source>
        <dbReference type="EMBL" id="KAH8490056.1"/>
    </source>
</evidence>
<dbReference type="Pfam" id="PF02862">
    <property type="entry name" value="DDHD"/>
    <property type="match status" value="1"/>
</dbReference>
<proteinExistence type="predicted"/>
<dbReference type="GO" id="GO:0046872">
    <property type="term" value="F:metal ion binding"/>
    <property type="evidence" value="ECO:0007669"/>
    <property type="project" value="InterPro"/>
</dbReference>
<name>A0A8T2XA29_POPDE</name>
<dbReference type="InterPro" id="IPR004177">
    <property type="entry name" value="DDHD_dom"/>
</dbReference>
<comment type="caution">
    <text evidence="3">The sequence shown here is derived from an EMBL/GenBank/DDBJ whole genome shotgun (WGS) entry which is preliminary data.</text>
</comment>
<dbReference type="PANTHER" id="PTHR23509">
    <property type="entry name" value="PA-PL1 PHOSPHOLIPASE FAMILY"/>
    <property type="match status" value="1"/>
</dbReference>
<feature type="region of interest" description="Disordered" evidence="1">
    <location>
        <begin position="39"/>
        <end position="61"/>
    </location>
</feature>
<organism evidence="3 4">
    <name type="scientific">Populus deltoides</name>
    <name type="common">Eastern poplar</name>
    <name type="synonym">Eastern cottonwood</name>
    <dbReference type="NCBI Taxonomy" id="3696"/>
    <lineage>
        <taxon>Eukaryota</taxon>
        <taxon>Viridiplantae</taxon>
        <taxon>Streptophyta</taxon>
        <taxon>Embryophyta</taxon>
        <taxon>Tracheophyta</taxon>
        <taxon>Spermatophyta</taxon>
        <taxon>Magnoliopsida</taxon>
        <taxon>eudicotyledons</taxon>
        <taxon>Gunneridae</taxon>
        <taxon>Pentapetalae</taxon>
        <taxon>rosids</taxon>
        <taxon>fabids</taxon>
        <taxon>Malpighiales</taxon>
        <taxon>Salicaceae</taxon>
        <taxon>Saliceae</taxon>
        <taxon>Populus</taxon>
    </lineage>
</organism>
<dbReference type="AlphaFoldDB" id="A0A8T2XA29"/>
<dbReference type="PANTHER" id="PTHR23509:SF10">
    <property type="entry name" value="LD21067P"/>
    <property type="match status" value="1"/>
</dbReference>
<dbReference type="GO" id="GO:0005737">
    <property type="term" value="C:cytoplasm"/>
    <property type="evidence" value="ECO:0007669"/>
    <property type="project" value="TreeGrafter"/>
</dbReference>
<dbReference type="InterPro" id="IPR058055">
    <property type="entry name" value="PA-PLA1"/>
</dbReference>
<gene>
    <name evidence="3" type="ORF">H0E87_022543</name>
</gene>
<keyword evidence="4" id="KW-1185">Reference proteome</keyword>
<feature type="domain" description="DDHD" evidence="2">
    <location>
        <begin position="1"/>
        <end position="34"/>
    </location>
</feature>
<dbReference type="EMBL" id="JACEGQ020000013">
    <property type="protein sequence ID" value="KAH8490056.1"/>
    <property type="molecule type" value="Genomic_DNA"/>
</dbReference>
<dbReference type="PROSITE" id="PS51043">
    <property type="entry name" value="DDHD"/>
    <property type="match status" value="1"/>
</dbReference>
<evidence type="ECO:0000256" key="1">
    <source>
        <dbReference type="SAM" id="MobiDB-lite"/>
    </source>
</evidence>
<reference evidence="3" key="1">
    <citation type="journal article" date="2021" name="J. Hered.">
        <title>Genome Assembly of Salicaceae Populus deltoides (Eastern Cottonwood) I-69 Based on Nanopore Sequencing and Hi-C Technologies.</title>
        <authorList>
            <person name="Bai S."/>
            <person name="Wu H."/>
            <person name="Zhang J."/>
            <person name="Pan Z."/>
            <person name="Zhao W."/>
            <person name="Li Z."/>
            <person name="Tong C."/>
        </authorList>
    </citation>
    <scope>NUCLEOTIDE SEQUENCE</scope>
    <source>
        <tissue evidence="3">Leaf</tissue>
    </source>
</reference>
<sequence length="92" mass="10725">DKTFKHPYLQAIGAHTNYWRDHDTALFILKHLYREIPEDPILPTESSGGTSKDKIDSTGWYDNSEAAEEELPLTFSDRMMARNFSRKAKKYM</sequence>
<evidence type="ECO:0000313" key="4">
    <source>
        <dbReference type="Proteomes" id="UP000807159"/>
    </source>
</evidence>
<protein>
    <recommendedName>
        <fullName evidence="2">DDHD domain-containing protein</fullName>
    </recommendedName>
</protein>
<accession>A0A8T2XA29</accession>
<dbReference type="Proteomes" id="UP000807159">
    <property type="component" value="Chromosome 13"/>
</dbReference>
<feature type="non-terminal residue" evidence="3">
    <location>
        <position position="92"/>
    </location>
</feature>